<dbReference type="STRING" id="287099.SAMN05660413_00753"/>
<feature type="transmembrane region" description="Helical" evidence="1">
    <location>
        <begin position="21"/>
        <end position="40"/>
    </location>
</feature>
<dbReference type="RefSeq" id="WP_093406063.1">
    <property type="nucleotide sequence ID" value="NZ_FOVL01000003.1"/>
</dbReference>
<feature type="transmembrane region" description="Helical" evidence="1">
    <location>
        <begin position="46"/>
        <end position="64"/>
    </location>
</feature>
<proteinExistence type="predicted"/>
<keyword evidence="1" id="KW-0812">Transmembrane</keyword>
<dbReference type="AlphaFoldDB" id="A0A1I4YI82"/>
<organism evidence="2 3">
    <name type="scientific">Salegentibacter flavus</name>
    <dbReference type="NCBI Taxonomy" id="287099"/>
    <lineage>
        <taxon>Bacteria</taxon>
        <taxon>Pseudomonadati</taxon>
        <taxon>Bacteroidota</taxon>
        <taxon>Flavobacteriia</taxon>
        <taxon>Flavobacteriales</taxon>
        <taxon>Flavobacteriaceae</taxon>
        <taxon>Salegentibacter</taxon>
    </lineage>
</organism>
<keyword evidence="1" id="KW-1133">Transmembrane helix</keyword>
<dbReference type="EMBL" id="FOVL01000003">
    <property type="protein sequence ID" value="SFN37717.1"/>
    <property type="molecule type" value="Genomic_DNA"/>
</dbReference>
<reference evidence="2 3" key="1">
    <citation type="submission" date="2016-10" db="EMBL/GenBank/DDBJ databases">
        <authorList>
            <person name="de Groot N.N."/>
        </authorList>
    </citation>
    <scope>NUCLEOTIDE SEQUENCE [LARGE SCALE GENOMIC DNA]</scope>
    <source>
        <strain evidence="2 3">DSM 17794</strain>
    </source>
</reference>
<name>A0A1I4YI82_9FLAO</name>
<keyword evidence="1" id="KW-0472">Membrane</keyword>
<evidence type="ECO:0000256" key="1">
    <source>
        <dbReference type="SAM" id="Phobius"/>
    </source>
</evidence>
<gene>
    <name evidence="2" type="ORF">SAMN05660413_00753</name>
</gene>
<keyword evidence="3" id="KW-1185">Reference proteome</keyword>
<evidence type="ECO:0000313" key="3">
    <source>
        <dbReference type="Proteomes" id="UP000199153"/>
    </source>
</evidence>
<dbReference type="Proteomes" id="UP000199153">
    <property type="component" value="Unassembled WGS sequence"/>
</dbReference>
<accession>A0A1I4YI82</accession>
<sequence>MKKYTPYRNIRKSAIIFRLSLPLFALMMLSIIASLLVIIFSFSLGVIISAMLFNAFLYIGLNRISRLLEFVQMTGAFPKMISNKRNSGIDYEKD</sequence>
<evidence type="ECO:0000313" key="2">
    <source>
        <dbReference type="EMBL" id="SFN37717.1"/>
    </source>
</evidence>
<protein>
    <submittedName>
        <fullName evidence="2">Uncharacterized protein</fullName>
    </submittedName>
</protein>
<dbReference type="OrthoDB" id="1449306at2"/>